<dbReference type="GO" id="GO:0035556">
    <property type="term" value="P:intracellular signal transduction"/>
    <property type="evidence" value="ECO:0007669"/>
    <property type="project" value="InterPro"/>
</dbReference>
<evidence type="ECO:0000256" key="1">
    <source>
        <dbReference type="SAM" id="MobiDB-lite"/>
    </source>
</evidence>
<feature type="region of interest" description="Disordered" evidence="1">
    <location>
        <begin position="1949"/>
        <end position="2020"/>
    </location>
</feature>
<feature type="compositionally biased region" description="Polar residues" evidence="1">
    <location>
        <begin position="151"/>
        <end position="165"/>
    </location>
</feature>
<dbReference type="EMBL" id="BNCP01000043">
    <property type="protein sequence ID" value="GIL88277.1"/>
    <property type="molecule type" value="Genomic_DNA"/>
</dbReference>
<dbReference type="InterPro" id="IPR050697">
    <property type="entry name" value="Adenylyl/Guanylyl_Cyclase_3/4"/>
</dbReference>
<name>A0A8J4FXI0_9CHLO</name>
<dbReference type="Proteomes" id="UP000747110">
    <property type="component" value="Unassembled WGS sequence"/>
</dbReference>
<evidence type="ECO:0000256" key="2">
    <source>
        <dbReference type="SAM" id="Phobius"/>
    </source>
</evidence>
<accession>A0A8J4FXI0</accession>
<proteinExistence type="predicted"/>
<dbReference type="GO" id="GO:0009190">
    <property type="term" value="P:cyclic nucleotide biosynthetic process"/>
    <property type="evidence" value="ECO:0007669"/>
    <property type="project" value="InterPro"/>
</dbReference>
<dbReference type="SUPFAM" id="SSF53850">
    <property type="entry name" value="Periplasmic binding protein-like II"/>
    <property type="match status" value="1"/>
</dbReference>
<dbReference type="SUPFAM" id="SSF55073">
    <property type="entry name" value="Nucleotide cyclase"/>
    <property type="match status" value="2"/>
</dbReference>
<dbReference type="PANTHER" id="PTHR43081">
    <property type="entry name" value="ADENYLATE CYCLASE, TERMINAL-DIFFERENTIATION SPECIFIC-RELATED"/>
    <property type="match status" value="1"/>
</dbReference>
<feature type="compositionally biased region" description="Gly residues" evidence="1">
    <location>
        <begin position="912"/>
        <end position="925"/>
    </location>
</feature>
<feature type="transmembrane region" description="Helical" evidence="2">
    <location>
        <begin position="683"/>
        <end position="705"/>
    </location>
</feature>
<reference evidence="4" key="1">
    <citation type="journal article" date="2021" name="Proc. Natl. Acad. Sci. U.S.A.">
        <title>Three genomes in the algal genus Volvox reveal the fate of a haploid sex-determining region after a transition to homothallism.</title>
        <authorList>
            <person name="Yamamoto K."/>
            <person name="Hamaji T."/>
            <person name="Kawai-Toyooka H."/>
            <person name="Matsuzaki R."/>
            <person name="Takahashi F."/>
            <person name="Nishimura Y."/>
            <person name="Kawachi M."/>
            <person name="Noguchi H."/>
            <person name="Minakuchi Y."/>
            <person name="Umen J.G."/>
            <person name="Toyoda A."/>
            <person name="Nozaki H."/>
        </authorList>
    </citation>
    <scope>NUCLEOTIDE SEQUENCE</scope>
    <source>
        <strain evidence="4">NIES-3786</strain>
    </source>
</reference>
<feature type="region of interest" description="Disordered" evidence="1">
    <location>
        <begin position="912"/>
        <end position="937"/>
    </location>
</feature>
<dbReference type="OrthoDB" id="568473at2759"/>
<keyword evidence="2" id="KW-0472">Membrane</keyword>
<feature type="region of interest" description="Disordered" evidence="1">
    <location>
        <begin position="1094"/>
        <end position="1131"/>
    </location>
</feature>
<feature type="signal peptide" evidence="3">
    <location>
        <begin position="1"/>
        <end position="24"/>
    </location>
</feature>
<evidence type="ECO:0000313" key="5">
    <source>
        <dbReference type="Proteomes" id="UP000747110"/>
    </source>
</evidence>
<feature type="compositionally biased region" description="Low complexity" evidence="1">
    <location>
        <begin position="1809"/>
        <end position="1839"/>
    </location>
</feature>
<feature type="region of interest" description="Disordered" evidence="1">
    <location>
        <begin position="490"/>
        <end position="512"/>
    </location>
</feature>
<comment type="caution">
    <text evidence="4">The sequence shown here is derived from an EMBL/GenBank/DDBJ whole genome shotgun (WGS) entry which is preliminary data.</text>
</comment>
<dbReference type="Gene3D" id="3.40.190.10">
    <property type="entry name" value="Periplasmic binding protein-like II"/>
    <property type="match status" value="1"/>
</dbReference>
<dbReference type="InterPro" id="IPR001054">
    <property type="entry name" value="A/G_cyclase"/>
</dbReference>
<gene>
    <name evidence="4" type="ORF">Vretifemale_16198</name>
</gene>
<feature type="chain" id="PRO_5043725436" evidence="3">
    <location>
        <begin position="25"/>
        <end position="2020"/>
    </location>
</feature>
<keyword evidence="2" id="KW-1133">Transmembrane helix</keyword>
<evidence type="ECO:0000256" key="3">
    <source>
        <dbReference type="SAM" id="SignalP"/>
    </source>
</evidence>
<feature type="region of interest" description="Disordered" evidence="1">
    <location>
        <begin position="1799"/>
        <end position="1871"/>
    </location>
</feature>
<feature type="compositionally biased region" description="Polar residues" evidence="1">
    <location>
        <begin position="2010"/>
        <end position="2020"/>
    </location>
</feature>
<feature type="compositionally biased region" description="Polar residues" evidence="1">
    <location>
        <begin position="1112"/>
        <end position="1129"/>
    </location>
</feature>
<dbReference type="Pfam" id="PF00211">
    <property type="entry name" value="Guanylate_cyc"/>
    <property type="match status" value="1"/>
</dbReference>
<feature type="region of interest" description="Disordered" evidence="1">
    <location>
        <begin position="1446"/>
        <end position="1467"/>
    </location>
</feature>
<dbReference type="InterPro" id="IPR029787">
    <property type="entry name" value="Nucleotide_cyclase"/>
</dbReference>
<organism evidence="4 5">
    <name type="scientific">Volvox reticuliferus</name>
    <dbReference type="NCBI Taxonomy" id="1737510"/>
    <lineage>
        <taxon>Eukaryota</taxon>
        <taxon>Viridiplantae</taxon>
        <taxon>Chlorophyta</taxon>
        <taxon>core chlorophytes</taxon>
        <taxon>Chlorophyceae</taxon>
        <taxon>CS clade</taxon>
        <taxon>Chlamydomonadales</taxon>
        <taxon>Volvocaceae</taxon>
        <taxon>Volvox</taxon>
    </lineage>
</organism>
<keyword evidence="3" id="KW-0732">Signal</keyword>
<feature type="compositionally biased region" description="Low complexity" evidence="1">
    <location>
        <begin position="1990"/>
        <end position="2002"/>
    </location>
</feature>
<keyword evidence="2" id="KW-0812">Transmembrane</keyword>
<dbReference type="PROSITE" id="PS50125">
    <property type="entry name" value="GUANYLATE_CYCLASE_2"/>
    <property type="match status" value="2"/>
</dbReference>
<keyword evidence="5" id="KW-1185">Reference proteome</keyword>
<evidence type="ECO:0000313" key="4">
    <source>
        <dbReference type="EMBL" id="GIL88277.1"/>
    </source>
</evidence>
<feature type="region of interest" description="Disordered" evidence="1">
    <location>
        <begin position="1163"/>
        <end position="1198"/>
    </location>
</feature>
<feature type="compositionally biased region" description="Polar residues" evidence="1">
    <location>
        <begin position="1452"/>
        <end position="1462"/>
    </location>
</feature>
<protein>
    <submittedName>
        <fullName evidence="4">Uncharacterized protein</fullName>
    </submittedName>
</protein>
<feature type="region of interest" description="Disordered" evidence="1">
    <location>
        <begin position="144"/>
        <end position="165"/>
    </location>
</feature>
<dbReference type="PANTHER" id="PTHR43081:SF1">
    <property type="entry name" value="ADENYLATE CYCLASE, TERMINAL-DIFFERENTIATION SPECIFIC"/>
    <property type="match status" value="1"/>
</dbReference>
<dbReference type="Gene3D" id="3.30.70.1230">
    <property type="entry name" value="Nucleotide cyclase"/>
    <property type="match status" value="3"/>
</dbReference>
<sequence>MALSMCLSRIMAAALILSLTGGRARELVGQPESSSTDITFYLTQNFVSRYNLSEQQASELEAILWNASAGCGVSVRVQLDYLYAMLTFAEVASTFQSQAVDFGLLFPNTIDEVTSTALFRSNVSYTGRGDGWLADTTSGPCQMGDCRSSRAGLQQSEDGKESTATSLDDLQDLPKSLDRNATVPDMMSWFASRMPQPQLLMYYRYDLFTEHQLVLPATWSDLADWAATVNGTIDVDGDGRGDWALCLDTLPACKSGFVLMAMMASAVQPATEYGTFFEPENMKPLVHSRGFTDVLHLFRRLARYSPPASSDPQSCRAYEPAFFAGQCLLTLSFDQLRAAVAPPPPSPPPMTRLSPPWSSGLQRVLPRDALGAAPLPGSEYMLNRSSGEMVACGLDNCPNAVNASCATQGDFRVLRRCLVNRAPLVVSSEYDMTIASYAPASASNQLVAAERQMAAGLQTWSQALLKTWERASSGNFRKMGVAGSSSVANVSAPSRRLRQRGELGGPAPAAGWDLRRSLEGTAPAPAPAPVAGDELPWSNQSILEPLTQLGCSQAEAARFLSAYWVSVLGTYPLGPDPSTVPGPHRNVVQELRIRGSSYFTNIFSKAVTWMLRDEVTPDTVSQRASAETEALLSLAAKNRTRLAYKYCKDIGWSGSETPVSRHVDGRGDGGASAGRADLSGGQLAAVIVVSVCALCMVVLGVAAAAMMMRRRRWAAAPTATGPPGPGLGTSLILTDIQNSTVLWESLPAEIMDVALRCHNEVLRGLLHECKGYESATEGDAFILAFHSVEDAARYAVAAQERLLTAPWPTEMLFHPDCEVVWMAPNRADPVAALSYVSRDLLAAACRMSGAAAGPPPPACRTEGGIGGTGVCKGATAVSPESPLPLQSTSRLADNVRRAAACCGYIAPGGGGGSGGPRQIRGGGASEGTAAAGGPDGAIGSGGGSGNFNKAMDNLLGRIAAANSSHMKSKMRHLALSGDETSPWRGDGGDVAAPSASAASATAAAVGLTTLHQLTRISPLEKAPSDIRSYMTETEAEFEVPNHPEQSIINGDMAIGGDGGGAEGGTQSSSAAAAAAAVVVAMAEAPPPPTLSKAPSLATAGCCSGQGPRVASRLQQSSAFGGSPGATGSVSDGVPPPMSVLLGLVATAPAAAVSTLAEALRRGWRKVPPPGADGYRPAGDSATANATVGDEDDGGGGGGGAVVATASAAAAATTEPLLAYRGMRVRMGIHTGADLGEVSPNNTTGRTQYSGCFMTVAKAVCDAAHGGQVLLSPAAFKRLPQNCLGKAAFLLHMGGHVLAEGEEPGALYQLLPCSLACRMPTFEPLRTHEYLALGLPDAPVGRVTVAFMYVIGAQALLAWNAVLAGDALAIFHNTVSEQIHGTDGYVVELVDGLCLAAFRSPADALLWSLRCGRLLLSAPWSDELLEHELCEEVSLLVHNAVNGNGAPGGPQLGSVQPRPQSAGNAPFAPTAAMNGSYHHLQNHLPLQTLPLQHSLPAHYQHQQPRAFTLPRASAIRRKVLMRGLRLKVGIDVGLVADSINATTGRMAYRGRTMNRAARIASRALAGQVHCSAAVWAAAADRLAALAGAPPGTPGYGEEEVAATSLGLQSLKGVMDKIEIMSVSYKDTALTQEEAAVVAKRAPRQSGSSCAISSTAATTYTNTSGGVASSGFATTLSIGHLSNGTSAAAAAAASAAYRTGMMAAAGVASKGNPFQRRSVSGLPISSFDRLSPVNPNPHRSSLWRMSHKLLLAGARNSDMRISENGCGVDIVGPAAGVGGLDGAFSGRLAADRRIYRAAASEGAGGGEVTRSLHPSPSSQASSPGVVSSCLRARAGAGAPADLPDDDVCISGSRAGGGGSDEDDRPGSTPAVPQAAAVVPSASASASAAMPSVRPRTFQSRSEEHVVVHLNPLATGHGGSVAIRGAEEAPKPVSGKRPAVCPAVVSRVRVLGERDDSAGGRAASASSVAPSDMRSTASDEQHPGMLPLPPASPTSLSPPTLLAAPDESELQPAGTTSPAQQAG</sequence>